<gene>
    <name evidence="1" type="ORF">AB4Y32_07330</name>
</gene>
<evidence type="ECO:0000313" key="2">
    <source>
        <dbReference type="Proteomes" id="UP001558850"/>
    </source>
</evidence>
<dbReference type="Proteomes" id="UP001558850">
    <property type="component" value="Unassembled WGS sequence"/>
</dbReference>
<accession>A0ACC6TWE7</accession>
<reference evidence="1" key="1">
    <citation type="submission" date="2024-07" db="EMBL/GenBank/DDBJ databases">
        <title>A survey of Mimosa microsymbionts across Brazilian biomes reveals a high diversity of Paraburkholderia nodulating endemic species, but also that Cupriavidus is common as a symbiont of widespread species.</title>
        <authorList>
            <person name="Rouws L."/>
            <person name="Barauna A."/>
            <person name="Beukes C."/>
            <person name="Rouws J.R.C."/>
            <person name="De Faria S.M."/>
            <person name="Gross E."/>
            <person name="Bueno Dos Reis Junior F."/>
            <person name="Simon M.F."/>
            <person name="Maluk M."/>
            <person name="Odee D.W."/>
            <person name="Kenicer G."/>
            <person name="Young J.P.W."/>
            <person name="Reis V.M."/>
            <person name="Zilli J."/>
            <person name="James E.K."/>
        </authorList>
    </citation>
    <scope>NUCLEOTIDE SEQUENCE</scope>
    <source>
        <strain evidence="1">EG181B</strain>
    </source>
</reference>
<comment type="caution">
    <text evidence="1">The sequence shown here is derived from an EMBL/GenBank/DDBJ whole genome shotgun (WGS) entry which is preliminary data.</text>
</comment>
<protein>
    <submittedName>
        <fullName evidence="1">Uncharacterized protein</fullName>
    </submittedName>
</protein>
<organism evidence="1 2">
    <name type="scientific">Paraburkholderia phymatum</name>
    <dbReference type="NCBI Taxonomy" id="148447"/>
    <lineage>
        <taxon>Bacteria</taxon>
        <taxon>Pseudomonadati</taxon>
        <taxon>Pseudomonadota</taxon>
        <taxon>Betaproteobacteria</taxon>
        <taxon>Burkholderiales</taxon>
        <taxon>Burkholderiaceae</taxon>
        <taxon>Paraburkholderia</taxon>
    </lineage>
</organism>
<evidence type="ECO:0000313" key="1">
    <source>
        <dbReference type="EMBL" id="MEX3931619.1"/>
    </source>
</evidence>
<dbReference type="EMBL" id="JBFRCH010000003">
    <property type="protein sequence ID" value="MEX3931619.1"/>
    <property type="molecule type" value="Genomic_DNA"/>
</dbReference>
<sequence length="110" mass="10939">MSIATFALREWAHIKETNMSVSISNSTATQTSVIGGHNHSSPSTDGFAGNASQASNQSPQMFSPDSGGGGTQSAGGGGNLLSDLMNLLKDLMSLASQAMGMGAGAGGMMG</sequence>
<name>A0ACC6TWE7_9BURK</name>
<proteinExistence type="predicted"/>
<keyword evidence="2" id="KW-1185">Reference proteome</keyword>